<comment type="similarity">
    <text evidence="1 4">Belongs to the short-chain dehydrogenases/reductases (SDR) family.</text>
</comment>
<dbReference type="PANTHER" id="PTHR43976:SF16">
    <property type="entry name" value="SHORT-CHAIN DEHYDROGENASE_REDUCTASE FAMILY PROTEIN"/>
    <property type="match status" value="1"/>
</dbReference>
<dbReference type="EMBL" id="KN819335">
    <property type="protein sequence ID" value="KIJ15749.1"/>
    <property type="molecule type" value="Genomic_DNA"/>
</dbReference>
<dbReference type="CDD" id="cd05374">
    <property type="entry name" value="17beta-HSD-like_SDR_c"/>
    <property type="match status" value="1"/>
</dbReference>
<reference evidence="6" key="2">
    <citation type="submission" date="2015-01" db="EMBL/GenBank/DDBJ databases">
        <title>Evolutionary Origins and Diversification of the Mycorrhizal Mutualists.</title>
        <authorList>
            <consortium name="DOE Joint Genome Institute"/>
            <consortium name="Mycorrhizal Genomics Consortium"/>
            <person name="Kohler A."/>
            <person name="Kuo A."/>
            <person name="Nagy L.G."/>
            <person name="Floudas D."/>
            <person name="Copeland A."/>
            <person name="Barry K.W."/>
            <person name="Cichocki N."/>
            <person name="Veneault-Fourrey C."/>
            <person name="LaButti K."/>
            <person name="Lindquist E.A."/>
            <person name="Lipzen A."/>
            <person name="Lundell T."/>
            <person name="Morin E."/>
            <person name="Murat C."/>
            <person name="Riley R."/>
            <person name="Ohm R."/>
            <person name="Sun H."/>
            <person name="Tunlid A."/>
            <person name="Henrissat B."/>
            <person name="Grigoriev I.V."/>
            <person name="Hibbett D.S."/>
            <person name="Martin F."/>
        </authorList>
    </citation>
    <scope>NUCLEOTIDE SEQUENCE [LARGE SCALE GENOMIC DNA]</scope>
    <source>
        <strain evidence="6">ATCC 200175</strain>
    </source>
</reference>
<dbReference type="PROSITE" id="PS00061">
    <property type="entry name" value="ADH_SHORT"/>
    <property type="match status" value="1"/>
</dbReference>
<evidence type="ECO:0000313" key="6">
    <source>
        <dbReference type="Proteomes" id="UP000053647"/>
    </source>
</evidence>
<evidence type="ECO:0000256" key="4">
    <source>
        <dbReference type="RuleBase" id="RU000363"/>
    </source>
</evidence>
<dbReference type="GO" id="GO:0016491">
    <property type="term" value="F:oxidoreductase activity"/>
    <property type="evidence" value="ECO:0007669"/>
    <property type="project" value="UniProtKB-KW"/>
</dbReference>
<dbReference type="InterPro" id="IPR036291">
    <property type="entry name" value="NAD(P)-bd_dom_sf"/>
</dbReference>
<dbReference type="OrthoDB" id="1274115at2759"/>
<protein>
    <recommendedName>
        <fullName evidence="7">NAD(P)-binding protein</fullName>
    </recommendedName>
</protein>
<keyword evidence="2" id="KW-0521">NADP</keyword>
<proteinExistence type="inferred from homology"/>
<keyword evidence="6" id="KW-1185">Reference proteome</keyword>
<dbReference type="SUPFAM" id="SSF51735">
    <property type="entry name" value="NAD(P)-binding Rossmann-fold domains"/>
    <property type="match status" value="1"/>
</dbReference>
<evidence type="ECO:0000256" key="3">
    <source>
        <dbReference type="ARBA" id="ARBA00023002"/>
    </source>
</evidence>
<organism evidence="5 6">
    <name type="scientific">Paxillus involutus ATCC 200175</name>
    <dbReference type="NCBI Taxonomy" id="664439"/>
    <lineage>
        <taxon>Eukaryota</taxon>
        <taxon>Fungi</taxon>
        <taxon>Dikarya</taxon>
        <taxon>Basidiomycota</taxon>
        <taxon>Agaricomycotina</taxon>
        <taxon>Agaricomycetes</taxon>
        <taxon>Agaricomycetidae</taxon>
        <taxon>Boletales</taxon>
        <taxon>Paxilineae</taxon>
        <taxon>Paxillaceae</taxon>
        <taxon>Paxillus</taxon>
    </lineage>
</organism>
<dbReference type="Pfam" id="PF00106">
    <property type="entry name" value="adh_short"/>
    <property type="match status" value="1"/>
</dbReference>
<sequence>MTESKVWFVTGASSGFGRCMTEYLLKQGHKVVATLRKPEVLSDLVSQYPPTQLVVVKVDVTQNPAIAAAFNKAQEAFGRIDVVFNNAGQMITAEVEAVNEADARGLFDINFWGAAQVSREAVRFFREVNNPRGGRLLQVSSGLGLVGQTACAFYCASKHALEGFSESLAYELDPAWNIKITVIEPGPFLTQISQANCHMPPVHPAYADPSLGSSRFRARFVQANLYDGDPDKACVAFERVSCLEDPPMRLPLHRLVLELVVGKAKSLLELVDKYGSWSDDIYFD</sequence>
<dbReference type="Gene3D" id="3.40.50.720">
    <property type="entry name" value="NAD(P)-binding Rossmann-like Domain"/>
    <property type="match status" value="1"/>
</dbReference>
<reference evidence="5 6" key="1">
    <citation type="submission" date="2014-06" db="EMBL/GenBank/DDBJ databases">
        <authorList>
            <consortium name="DOE Joint Genome Institute"/>
            <person name="Kuo A."/>
            <person name="Kohler A."/>
            <person name="Nagy L.G."/>
            <person name="Floudas D."/>
            <person name="Copeland A."/>
            <person name="Barry K.W."/>
            <person name="Cichocki N."/>
            <person name="Veneault-Fourrey C."/>
            <person name="LaButti K."/>
            <person name="Lindquist E.A."/>
            <person name="Lipzen A."/>
            <person name="Lundell T."/>
            <person name="Morin E."/>
            <person name="Murat C."/>
            <person name="Sun H."/>
            <person name="Tunlid A."/>
            <person name="Henrissat B."/>
            <person name="Grigoriev I.V."/>
            <person name="Hibbett D.S."/>
            <person name="Martin F."/>
            <person name="Nordberg H.P."/>
            <person name="Cantor M.N."/>
            <person name="Hua S.X."/>
        </authorList>
    </citation>
    <scope>NUCLEOTIDE SEQUENCE [LARGE SCALE GENOMIC DNA]</scope>
    <source>
        <strain evidence="5 6">ATCC 200175</strain>
    </source>
</reference>
<dbReference type="InterPro" id="IPR051911">
    <property type="entry name" value="SDR_oxidoreductase"/>
</dbReference>
<dbReference type="PRINTS" id="PR00080">
    <property type="entry name" value="SDRFAMILY"/>
</dbReference>
<dbReference type="HOGENOM" id="CLU_010194_2_9_1"/>
<dbReference type="AlphaFoldDB" id="A0A0C9T020"/>
<evidence type="ECO:0000256" key="2">
    <source>
        <dbReference type="ARBA" id="ARBA00022857"/>
    </source>
</evidence>
<name>A0A0C9T020_PAXIN</name>
<dbReference type="PRINTS" id="PR00081">
    <property type="entry name" value="GDHRDH"/>
</dbReference>
<dbReference type="InterPro" id="IPR002347">
    <property type="entry name" value="SDR_fam"/>
</dbReference>
<accession>A0A0C9T020</accession>
<evidence type="ECO:0000313" key="5">
    <source>
        <dbReference type="EMBL" id="KIJ15749.1"/>
    </source>
</evidence>
<dbReference type="Proteomes" id="UP000053647">
    <property type="component" value="Unassembled WGS sequence"/>
</dbReference>
<gene>
    <name evidence="5" type="ORF">PAXINDRAFT_99148</name>
</gene>
<evidence type="ECO:0008006" key="7">
    <source>
        <dbReference type="Google" id="ProtNLM"/>
    </source>
</evidence>
<evidence type="ECO:0000256" key="1">
    <source>
        <dbReference type="ARBA" id="ARBA00006484"/>
    </source>
</evidence>
<dbReference type="InterPro" id="IPR020904">
    <property type="entry name" value="Sc_DH/Rdtase_CS"/>
</dbReference>
<keyword evidence="3" id="KW-0560">Oxidoreductase</keyword>
<dbReference type="PANTHER" id="PTHR43976">
    <property type="entry name" value="SHORT CHAIN DEHYDROGENASE"/>
    <property type="match status" value="1"/>
</dbReference>